<evidence type="ECO:0000313" key="3">
    <source>
        <dbReference type="Proteomes" id="UP000007519"/>
    </source>
</evidence>
<dbReference type="RefSeq" id="WP_015694509.1">
    <property type="nucleotide sequence ID" value="NC_016940.1"/>
</dbReference>
<feature type="transmembrane region" description="Helical" evidence="1">
    <location>
        <begin position="31"/>
        <end position="49"/>
    </location>
</feature>
<organism evidence="2 3">
    <name type="scientific">Saprospira grandis (strain Lewin)</name>
    <dbReference type="NCBI Taxonomy" id="984262"/>
    <lineage>
        <taxon>Bacteria</taxon>
        <taxon>Pseudomonadati</taxon>
        <taxon>Bacteroidota</taxon>
        <taxon>Saprospiria</taxon>
        <taxon>Saprospirales</taxon>
        <taxon>Saprospiraceae</taxon>
        <taxon>Saprospira</taxon>
    </lineage>
</organism>
<keyword evidence="1" id="KW-1133">Transmembrane helix</keyword>
<feature type="transmembrane region" description="Helical" evidence="1">
    <location>
        <begin position="56"/>
        <end position="76"/>
    </location>
</feature>
<evidence type="ECO:0000256" key="1">
    <source>
        <dbReference type="SAM" id="Phobius"/>
    </source>
</evidence>
<proteinExistence type="predicted"/>
<reference evidence="2 3" key="1">
    <citation type="journal article" date="2012" name="Stand. Genomic Sci.">
        <title>Complete genome sequencing and analysis of Saprospira grandis str. Lewin, a predatory marine bacterium.</title>
        <authorList>
            <person name="Saw J.H."/>
            <person name="Yuryev A."/>
            <person name="Kanbe M."/>
            <person name="Hou S."/>
            <person name="Young A.G."/>
            <person name="Aizawa S."/>
            <person name="Alam M."/>
        </authorList>
    </citation>
    <scope>NUCLEOTIDE SEQUENCE [LARGE SCALE GENOMIC DNA]</scope>
    <source>
        <strain evidence="2 3">Lewin</strain>
    </source>
</reference>
<sequence>MILLISYLVYWIVCILLYYWVYNLPEAMLQTFFYTIYYMLGNLVFLLFFDDLGIRIAIVLSNIFMIFVLDSLFLYHNSFLEMVKNKKILAVFVVGLLIAFTKYYIKYRL</sequence>
<protein>
    <submittedName>
        <fullName evidence="2">Uncharacterized protein</fullName>
    </submittedName>
</protein>
<dbReference type="STRING" id="984262.SGRA_4219"/>
<accession>H6L7I3</accession>
<name>H6L7I3_SAPGL</name>
<keyword evidence="1" id="KW-0812">Transmembrane</keyword>
<dbReference type="HOGENOM" id="CLU_2182104_0_0_10"/>
<feature type="transmembrane region" description="Helical" evidence="1">
    <location>
        <begin position="88"/>
        <end position="105"/>
    </location>
</feature>
<feature type="transmembrane region" description="Helical" evidence="1">
    <location>
        <begin position="7"/>
        <end position="25"/>
    </location>
</feature>
<dbReference type="EMBL" id="CP002831">
    <property type="protein sequence ID" value="AFC26934.1"/>
    <property type="molecule type" value="Genomic_DNA"/>
</dbReference>
<dbReference type="Proteomes" id="UP000007519">
    <property type="component" value="Chromosome"/>
</dbReference>
<keyword evidence="3" id="KW-1185">Reference proteome</keyword>
<dbReference type="KEGG" id="sgn:SGRA_4219"/>
<evidence type="ECO:0000313" key="2">
    <source>
        <dbReference type="EMBL" id="AFC26934.1"/>
    </source>
</evidence>
<dbReference type="AlphaFoldDB" id="H6L7I3"/>
<gene>
    <name evidence="2" type="ordered locus">SGRA_4219</name>
</gene>
<keyword evidence="1" id="KW-0472">Membrane</keyword>